<dbReference type="Proteomes" id="UP000294847">
    <property type="component" value="Chromosome 7"/>
</dbReference>
<dbReference type="PANTHER" id="PTHR39401:SF1">
    <property type="entry name" value="SNOAL-LIKE DOMAIN-CONTAINING PROTEIN"/>
    <property type="match status" value="1"/>
</dbReference>
<organism evidence="2 3">
    <name type="scientific">Pyricularia oryzae</name>
    <name type="common">Rice blast fungus</name>
    <name type="synonym">Magnaporthe oryzae</name>
    <dbReference type="NCBI Taxonomy" id="318829"/>
    <lineage>
        <taxon>Eukaryota</taxon>
        <taxon>Fungi</taxon>
        <taxon>Dikarya</taxon>
        <taxon>Ascomycota</taxon>
        <taxon>Pezizomycotina</taxon>
        <taxon>Sordariomycetes</taxon>
        <taxon>Sordariomycetidae</taxon>
        <taxon>Magnaporthales</taxon>
        <taxon>Pyriculariaceae</taxon>
        <taxon>Pyricularia</taxon>
    </lineage>
</organism>
<dbReference type="OMA" id="GNKHWNH"/>
<sequence length="177" mass="18961">MKINNVIASLPLLGAAAAVEMTRYEPAANVEPAFAGYLKELYASAEDPKSTNTFTDMFTPQGKLIVLENVATGPAAIVKLKQALLPTAGNKHWNHLPNITTVDSQTASQKTYKVLGVIETRFDGGNCSQAYYSTRFTVTKDASGAPQLKPHAGNLVLYDDFVVEPSKSPTDIPCGTV</sequence>
<reference evidence="2 3" key="1">
    <citation type="journal article" date="2019" name="Mol. Biol. Evol.">
        <title>Blast fungal genomes show frequent chromosomal changes, gene gains and losses, and effector gene turnover.</title>
        <authorList>
            <person name="Gomez Luciano L.B."/>
            <person name="Jason Tsai I."/>
            <person name="Chuma I."/>
            <person name="Tosa Y."/>
            <person name="Chen Y.H."/>
            <person name="Li J.Y."/>
            <person name="Li M.Y."/>
            <person name="Jade Lu M.Y."/>
            <person name="Nakayashiki H."/>
            <person name="Li W.H."/>
        </authorList>
    </citation>
    <scope>NUCLEOTIDE SEQUENCE [LARGE SCALE GENOMIC DNA]</scope>
    <source>
        <strain evidence="2">MZ5-1-6</strain>
    </source>
</reference>
<gene>
    <name evidence="2" type="ORF">PoMZ_12323</name>
</gene>
<evidence type="ECO:0000259" key="1">
    <source>
        <dbReference type="Pfam" id="PF13577"/>
    </source>
</evidence>
<proteinExistence type="predicted"/>
<accession>A0A4P7NSD4</accession>
<protein>
    <recommendedName>
        <fullName evidence="1">SnoaL-like domain-containing protein</fullName>
    </recommendedName>
</protein>
<dbReference type="Pfam" id="PF13577">
    <property type="entry name" value="SnoaL_4"/>
    <property type="match status" value="1"/>
</dbReference>
<dbReference type="EMBL" id="CP034210">
    <property type="protein sequence ID" value="QBZ65364.1"/>
    <property type="molecule type" value="Genomic_DNA"/>
</dbReference>
<name>A0A4P7NSD4_PYROR</name>
<dbReference type="AlphaFoldDB" id="A0A4P7NSD4"/>
<feature type="domain" description="SnoaL-like" evidence="1">
    <location>
        <begin position="38"/>
        <end position="120"/>
    </location>
</feature>
<dbReference type="PANTHER" id="PTHR39401">
    <property type="entry name" value="SNOAL-LIKE DOMAIN-CONTAINING PROTEIN"/>
    <property type="match status" value="1"/>
</dbReference>
<evidence type="ECO:0000313" key="2">
    <source>
        <dbReference type="EMBL" id="QBZ65364.1"/>
    </source>
</evidence>
<dbReference type="InterPro" id="IPR037401">
    <property type="entry name" value="SnoaL-like"/>
</dbReference>
<evidence type="ECO:0000313" key="3">
    <source>
        <dbReference type="Proteomes" id="UP000294847"/>
    </source>
</evidence>